<evidence type="ECO:0000256" key="8">
    <source>
        <dbReference type="SAM" id="Coils"/>
    </source>
</evidence>
<evidence type="ECO:0000256" key="6">
    <source>
        <dbReference type="ARBA" id="ARBA00022777"/>
    </source>
</evidence>
<evidence type="ECO:0000313" key="12">
    <source>
        <dbReference type="Proteomes" id="UP000254508"/>
    </source>
</evidence>
<evidence type="ECO:0000313" key="11">
    <source>
        <dbReference type="EMBL" id="AXK41783.1"/>
    </source>
</evidence>
<evidence type="ECO:0000256" key="4">
    <source>
        <dbReference type="ARBA" id="ARBA00022679"/>
    </source>
</evidence>
<feature type="transmembrane region" description="Helical" evidence="9">
    <location>
        <begin position="91"/>
        <end position="117"/>
    </location>
</feature>
<protein>
    <recommendedName>
        <fullName evidence="2">histidine kinase</fullName>
        <ecNumber evidence="2">2.7.13.3</ecNumber>
    </recommendedName>
</protein>
<keyword evidence="8" id="KW-0175">Coiled coil</keyword>
<evidence type="ECO:0000256" key="3">
    <source>
        <dbReference type="ARBA" id="ARBA00022553"/>
    </source>
</evidence>
<dbReference type="PANTHER" id="PTHR41523:SF7">
    <property type="entry name" value="HISTIDINE KINASE"/>
    <property type="match status" value="1"/>
</dbReference>
<reference evidence="12" key="1">
    <citation type="submission" date="2018-07" db="EMBL/GenBank/DDBJ databases">
        <title>Genome sequence of Erythrobacter strain YH-07, an antagonistic bacterium isolated from Yellow Sea.</title>
        <authorList>
            <person name="Tang T."/>
            <person name="Liu Q."/>
            <person name="Sun X."/>
        </authorList>
    </citation>
    <scope>NUCLEOTIDE SEQUENCE [LARGE SCALE GENOMIC DNA]</scope>
    <source>
        <strain evidence="12">YH-07</strain>
    </source>
</reference>
<gene>
    <name evidence="11" type="ORF">DVR09_05020</name>
</gene>
<proteinExistence type="predicted"/>
<dbReference type="EMBL" id="CP031357">
    <property type="protein sequence ID" value="AXK41783.1"/>
    <property type="molecule type" value="Genomic_DNA"/>
</dbReference>
<keyword evidence="6" id="KW-0418">Kinase</keyword>
<accession>A0A345YCY1</accession>
<dbReference type="InterPro" id="IPR036890">
    <property type="entry name" value="HATPase_C_sf"/>
</dbReference>
<dbReference type="SMART" id="SM00911">
    <property type="entry name" value="HWE_HK"/>
    <property type="match status" value="1"/>
</dbReference>
<dbReference type="EC" id="2.7.13.3" evidence="2"/>
<keyword evidence="7" id="KW-0067">ATP-binding</keyword>
<evidence type="ECO:0000256" key="9">
    <source>
        <dbReference type="SAM" id="Phobius"/>
    </source>
</evidence>
<dbReference type="InterPro" id="IPR011102">
    <property type="entry name" value="Sig_transdc_His_kinase_HWE"/>
</dbReference>
<keyword evidence="9" id="KW-1133">Transmembrane helix</keyword>
<dbReference type="Gene3D" id="3.30.565.10">
    <property type="entry name" value="Histidine kinase-like ATPase, C-terminal domain"/>
    <property type="match status" value="1"/>
</dbReference>
<keyword evidence="4" id="KW-0808">Transferase</keyword>
<dbReference type="PANTHER" id="PTHR41523">
    <property type="entry name" value="TWO-COMPONENT SYSTEM SENSOR PROTEIN"/>
    <property type="match status" value="1"/>
</dbReference>
<keyword evidence="9" id="KW-0472">Membrane</keyword>
<evidence type="ECO:0000256" key="2">
    <source>
        <dbReference type="ARBA" id="ARBA00012438"/>
    </source>
</evidence>
<keyword evidence="3" id="KW-0597">Phosphoprotein</keyword>
<organism evidence="11 12">
    <name type="scientific">Erythrobacter aureus</name>
    <dbReference type="NCBI Taxonomy" id="2182384"/>
    <lineage>
        <taxon>Bacteria</taxon>
        <taxon>Pseudomonadati</taxon>
        <taxon>Pseudomonadota</taxon>
        <taxon>Alphaproteobacteria</taxon>
        <taxon>Sphingomonadales</taxon>
        <taxon>Erythrobacteraceae</taxon>
        <taxon>Erythrobacter/Porphyrobacter group</taxon>
        <taxon>Erythrobacter</taxon>
    </lineage>
</organism>
<dbReference type="GO" id="GO:0005524">
    <property type="term" value="F:ATP binding"/>
    <property type="evidence" value="ECO:0007669"/>
    <property type="project" value="UniProtKB-KW"/>
</dbReference>
<feature type="transmembrane region" description="Helical" evidence="9">
    <location>
        <begin position="53"/>
        <end position="79"/>
    </location>
</feature>
<sequence length="416" mass="45985">MYFPLENNKIDPCAYRFDPTVLGVPFLRGARMQNFVDIWQYMPHGMCLLWQPWLVFLWAGSDLLIFLSYTAIPVALLTVLRRRKDIPYSGLVVLFASFILLCGLTHLMGIVTLWYPIYPWVGLLKLATGFVSAATAIVLFRLIPILVSLPSPAQLAEANRKLQAEARAHEETLAKLEDLVAARTEELHAANAKLAVQTREAVHRSGNLLSVVTSLTRQTARGHDQTEEFVEALLGRIQSLARATSTVLRGDDNQSGDLETIIRQQLDPLLLTYGEQVAIDGPDTQIVSEAAQQISLAIHELATNAQKYSLPAGPEVRVDVSWSITEAEQDQVFTLVWRESMSRSGETHGGRPAEGGFGTKLLTRIVPQVLRGQAVRSYTDDGLEYRLEVPASAVLANPQDADSVALAARLVDETFE</sequence>
<keyword evidence="12" id="KW-1185">Reference proteome</keyword>
<evidence type="ECO:0000256" key="1">
    <source>
        <dbReference type="ARBA" id="ARBA00000085"/>
    </source>
</evidence>
<comment type="catalytic activity">
    <reaction evidence="1">
        <text>ATP + protein L-histidine = ADP + protein N-phospho-L-histidine.</text>
        <dbReference type="EC" id="2.7.13.3"/>
    </reaction>
</comment>
<dbReference type="GO" id="GO:0004673">
    <property type="term" value="F:protein histidine kinase activity"/>
    <property type="evidence" value="ECO:0007669"/>
    <property type="project" value="UniProtKB-EC"/>
</dbReference>
<evidence type="ECO:0000259" key="10">
    <source>
        <dbReference type="SMART" id="SM00911"/>
    </source>
</evidence>
<feature type="domain" description="Signal transduction histidine kinase HWE region" evidence="10">
    <location>
        <begin position="200"/>
        <end position="283"/>
    </location>
</feature>
<dbReference type="AlphaFoldDB" id="A0A345YCY1"/>
<dbReference type="Pfam" id="PF25487">
    <property type="entry name" value="ETR1_N"/>
    <property type="match status" value="1"/>
</dbReference>
<dbReference type="InterPro" id="IPR058544">
    <property type="entry name" value="ETR1_N"/>
</dbReference>
<evidence type="ECO:0000256" key="7">
    <source>
        <dbReference type="ARBA" id="ARBA00022840"/>
    </source>
</evidence>
<name>A0A345YCY1_9SPHN</name>
<feature type="coiled-coil region" evidence="8">
    <location>
        <begin position="155"/>
        <end position="193"/>
    </location>
</feature>
<dbReference type="OrthoDB" id="9760752at2"/>
<feature type="transmembrane region" description="Helical" evidence="9">
    <location>
        <begin position="123"/>
        <end position="143"/>
    </location>
</feature>
<dbReference type="Proteomes" id="UP000254508">
    <property type="component" value="Chromosome"/>
</dbReference>
<keyword evidence="9" id="KW-0812">Transmembrane</keyword>
<evidence type="ECO:0000256" key="5">
    <source>
        <dbReference type="ARBA" id="ARBA00022741"/>
    </source>
</evidence>
<dbReference type="Pfam" id="PF07536">
    <property type="entry name" value="HWE_HK"/>
    <property type="match status" value="1"/>
</dbReference>
<dbReference type="KEGG" id="err:DVR09_05020"/>
<keyword evidence="5" id="KW-0547">Nucleotide-binding</keyword>